<proteinExistence type="predicted"/>
<protein>
    <submittedName>
        <fullName evidence="2">Uncharacterized protein</fullName>
    </submittedName>
</protein>
<dbReference type="InParanoid" id="A8N552"/>
<dbReference type="InterPro" id="IPR011333">
    <property type="entry name" value="SKP1/BTB/POZ_sf"/>
</dbReference>
<dbReference type="AlphaFoldDB" id="A8N552"/>
<gene>
    <name evidence="2" type="ORF">CC1G_04659</name>
</gene>
<dbReference type="GeneID" id="6006409"/>
<dbReference type="KEGG" id="cci:CC1G_04659"/>
<accession>A8N552</accession>
<dbReference type="Gene3D" id="3.30.710.10">
    <property type="entry name" value="Potassium Channel Kv1.1, Chain A"/>
    <property type="match status" value="1"/>
</dbReference>
<dbReference type="SUPFAM" id="SSF54695">
    <property type="entry name" value="POZ domain"/>
    <property type="match status" value="1"/>
</dbReference>
<keyword evidence="3" id="KW-1185">Reference proteome</keyword>
<dbReference type="VEuPathDB" id="FungiDB:CC1G_04659"/>
<dbReference type="RefSeq" id="XP_001829970.2">
    <property type="nucleotide sequence ID" value="XM_001829918.2"/>
</dbReference>
<dbReference type="EMBL" id="AACS02000003">
    <property type="protein sequence ID" value="EAU91892.2"/>
    <property type="molecule type" value="Genomic_DNA"/>
</dbReference>
<dbReference type="OMA" id="ISHMMER"/>
<feature type="region of interest" description="Disordered" evidence="1">
    <location>
        <begin position="322"/>
        <end position="343"/>
    </location>
</feature>
<name>A8N552_COPC7</name>
<evidence type="ECO:0000313" key="3">
    <source>
        <dbReference type="Proteomes" id="UP000001861"/>
    </source>
</evidence>
<dbReference type="STRING" id="240176.A8N552"/>
<comment type="caution">
    <text evidence="2">The sequence shown here is derived from an EMBL/GenBank/DDBJ whole genome shotgun (WGS) entry which is preliminary data.</text>
</comment>
<evidence type="ECO:0000313" key="2">
    <source>
        <dbReference type="EMBL" id="EAU91892.2"/>
    </source>
</evidence>
<dbReference type="HOGENOM" id="CLU_047592_2_1_1"/>
<sequence>MARYKTWYSGIHQHPYLSQSPFLQLAISYQRMLVTKHDKVYYWDTATFLVEGCLFKVPRGRFAASSEYFTSTHHLASETWTKENAGYCEENPIMLADVSAEEFRTLLSLLFPVHTTSCDLSLSKKKWTQVLKLSTMWKFNDFRKLAITKLDGCLLADPVERITLARTYHISSWLMTGYHALVTQKDAIADLQLDSLGHLCAVRLFTIRERLVKAAHAQELTQARNCCYRSNKNDPVAPTPGPDTQIEHAFATELAVIKDHELDYLTNQEKKEEEIRRTKVKKEQELTEKKKTFEASKLKLKEDEEALEALRVALQEEEDRLEREKASELLNPGSTVAKKKGKK</sequence>
<dbReference type="Proteomes" id="UP000001861">
    <property type="component" value="Unassembled WGS sequence"/>
</dbReference>
<evidence type="ECO:0000256" key="1">
    <source>
        <dbReference type="SAM" id="MobiDB-lite"/>
    </source>
</evidence>
<dbReference type="OrthoDB" id="3223751at2759"/>
<organism evidence="2 3">
    <name type="scientific">Coprinopsis cinerea (strain Okayama-7 / 130 / ATCC MYA-4618 / FGSC 9003)</name>
    <name type="common">Inky cap fungus</name>
    <name type="synonym">Hormographiella aspergillata</name>
    <dbReference type="NCBI Taxonomy" id="240176"/>
    <lineage>
        <taxon>Eukaryota</taxon>
        <taxon>Fungi</taxon>
        <taxon>Dikarya</taxon>
        <taxon>Basidiomycota</taxon>
        <taxon>Agaricomycotina</taxon>
        <taxon>Agaricomycetes</taxon>
        <taxon>Agaricomycetidae</taxon>
        <taxon>Agaricales</taxon>
        <taxon>Agaricineae</taxon>
        <taxon>Psathyrellaceae</taxon>
        <taxon>Coprinopsis</taxon>
    </lineage>
</organism>
<reference evidence="2 3" key="1">
    <citation type="journal article" date="2010" name="Proc. Natl. Acad. Sci. U.S.A.">
        <title>Insights into evolution of multicellular fungi from the assembled chromosomes of the mushroom Coprinopsis cinerea (Coprinus cinereus).</title>
        <authorList>
            <person name="Stajich J.E."/>
            <person name="Wilke S.K."/>
            <person name="Ahren D."/>
            <person name="Au C.H."/>
            <person name="Birren B.W."/>
            <person name="Borodovsky M."/>
            <person name="Burns C."/>
            <person name="Canback B."/>
            <person name="Casselton L.A."/>
            <person name="Cheng C.K."/>
            <person name="Deng J."/>
            <person name="Dietrich F.S."/>
            <person name="Fargo D.C."/>
            <person name="Farman M.L."/>
            <person name="Gathman A.C."/>
            <person name="Goldberg J."/>
            <person name="Guigo R."/>
            <person name="Hoegger P.J."/>
            <person name="Hooker J.B."/>
            <person name="Huggins A."/>
            <person name="James T.Y."/>
            <person name="Kamada T."/>
            <person name="Kilaru S."/>
            <person name="Kodira C."/>
            <person name="Kues U."/>
            <person name="Kupfer D."/>
            <person name="Kwan H.S."/>
            <person name="Lomsadze A."/>
            <person name="Li W."/>
            <person name="Lilly W.W."/>
            <person name="Ma L.J."/>
            <person name="Mackey A.J."/>
            <person name="Manning G."/>
            <person name="Martin F."/>
            <person name="Muraguchi H."/>
            <person name="Natvig D.O."/>
            <person name="Palmerini H."/>
            <person name="Ramesh M.A."/>
            <person name="Rehmeyer C.J."/>
            <person name="Roe B.A."/>
            <person name="Shenoy N."/>
            <person name="Stanke M."/>
            <person name="Ter-Hovhannisyan V."/>
            <person name="Tunlid A."/>
            <person name="Velagapudi R."/>
            <person name="Vision T.J."/>
            <person name="Zeng Q."/>
            <person name="Zolan M.E."/>
            <person name="Pukkila P.J."/>
        </authorList>
    </citation>
    <scope>NUCLEOTIDE SEQUENCE [LARGE SCALE GENOMIC DNA]</scope>
    <source>
        <strain evidence="3">Okayama-7 / 130 / ATCC MYA-4618 / FGSC 9003</strain>
    </source>
</reference>